<keyword evidence="7" id="KW-0804">Transcription</keyword>
<keyword evidence="8" id="KW-0539">Nucleus</keyword>
<dbReference type="SMART" id="SM00545">
    <property type="entry name" value="JmjN"/>
    <property type="match status" value="1"/>
</dbReference>
<proteinExistence type="predicted"/>
<evidence type="ECO:0000256" key="4">
    <source>
        <dbReference type="ARBA" id="ARBA00022782"/>
    </source>
</evidence>
<keyword evidence="5" id="KW-0156">Chromatin regulator</keyword>
<reference key="1">
    <citation type="journal article" date="2007" name="Nature">
        <title>The medaka draft genome and insights into vertebrate genome evolution.</title>
        <authorList>
            <person name="Kasahara M."/>
            <person name="Naruse K."/>
            <person name="Sasaki S."/>
            <person name="Nakatani Y."/>
            <person name="Qu W."/>
            <person name="Ahsan B."/>
            <person name="Yamada T."/>
            <person name="Nagayasu Y."/>
            <person name="Doi K."/>
            <person name="Kasai Y."/>
            <person name="Jindo T."/>
            <person name="Kobayashi D."/>
            <person name="Shimada A."/>
            <person name="Toyoda A."/>
            <person name="Kuroki Y."/>
            <person name="Fujiyama A."/>
            <person name="Sasaki T."/>
            <person name="Shimizu A."/>
            <person name="Asakawa S."/>
            <person name="Shimizu N."/>
            <person name="Hashimoto S."/>
            <person name="Yang J."/>
            <person name="Lee Y."/>
            <person name="Matsushima K."/>
            <person name="Sugano S."/>
            <person name="Sakaizumi M."/>
            <person name="Narita T."/>
            <person name="Ohishi K."/>
            <person name="Haga S."/>
            <person name="Ohta F."/>
            <person name="Nomoto H."/>
            <person name="Nogata K."/>
            <person name="Morishita T."/>
            <person name="Endo T."/>
            <person name="Shin-I T."/>
            <person name="Takeda H."/>
            <person name="Morishita S."/>
            <person name="Kohara Y."/>
        </authorList>
    </citation>
    <scope>NUCLEOTIDE SEQUENCE [LARGE SCALE GENOMIC DNA]</scope>
    <source>
        <strain>Hd-rR</strain>
    </source>
</reference>
<comment type="function">
    <text evidence="9">Regulator of histone methyltransferase complexes that plays an essential role in embryonic development, including heart and liver development, neural tube fusion process and hematopoiesis. Acts as an accessory subunit for the core PRC2 (Polycomb repressive complex 2) complex, which mediates histone H3K27 (H3K27me3) trimethylation on chromatin. Binds DNA and mediates the recruitment of the PRC2 complex to target genes in embryonic stem cells, thereby playing a key role in stem cell differentiation and normal embryonic development. In cardiac cells, it is required to repress expression of cyclin-D1 (CCND1) by activating methylation of 'Lys-9' of histone H3 (H3K9me) by the GLP1/EHMT1 and G9a/EHMT2 histone methyltransferases. Also acts as a transcriptional repressor of ANF via its interaction with GATA4 and NKX2-5. Participates in the negative regulation of cell proliferation signaling. Does not have histone demethylase activity.</text>
</comment>
<feature type="region of interest" description="Disordered" evidence="12">
    <location>
        <begin position="706"/>
        <end position="728"/>
    </location>
</feature>
<dbReference type="Gene3D" id="1.10.150.60">
    <property type="entry name" value="ARID DNA-binding domain"/>
    <property type="match status" value="1"/>
</dbReference>
<dbReference type="GO" id="GO:0030154">
    <property type="term" value="P:cell differentiation"/>
    <property type="evidence" value="ECO:0007669"/>
    <property type="project" value="UniProtKB-KW"/>
</dbReference>
<evidence type="ECO:0000256" key="8">
    <source>
        <dbReference type="ARBA" id="ARBA00023242"/>
    </source>
</evidence>
<dbReference type="Pfam" id="PF02373">
    <property type="entry name" value="JmjC"/>
    <property type="match status" value="1"/>
</dbReference>
<keyword evidence="2" id="KW-0217">Developmental protein</keyword>
<reference evidence="16" key="3">
    <citation type="submission" date="2025-08" db="UniProtKB">
        <authorList>
            <consortium name="Ensembl"/>
        </authorList>
    </citation>
    <scope>IDENTIFICATION</scope>
    <source>
        <strain evidence="16">HNI</strain>
    </source>
</reference>
<dbReference type="Pfam" id="PF01388">
    <property type="entry name" value="ARID"/>
    <property type="match status" value="1"/>
</dbReference>
<feature type="compositionally biased region" description="Polar residues" evidence="12">
    <location>
        <begin position="53"/>
        <end position="67"/>
    </location>
</feature>
<organism evidence="16 17">
    <name type="scientific">Oryzias latipes</name>
    <name type="common">Japanese rice fish</name>
    <name type="synonym">Japanese killifish</name>
    <dbReference type="NCBI Taxonomy" id="8090"/>
    <lineage>
        <taxon>Eukaryota</taxon>
        <taxon>Metazoa</taxon>
        <taxon>Chordata</taxon>
        <taxon>Craniata</taxon>
        <taxon>Vertebrata</taxon>
        <taxon>Euteleostomi</taxon>
        <taxon>Actinopterygii</taxon>
        <taxon>Neopterygii</taxon>
        <taxon>Teleostei</taxon>
        <taxon>Neoteleostei</taxon>
        <taxon>Acanthomorphata</taxon>
        <taxon>Ovalentaria</taxon>
        <taxon>Atherinomorphae</taxon>
        <taxon>Beloniformes</taxon>
        <taxon>Adrianichthyidae</taxon>
        <taxon>Oryziinae</taxon>
        <taxon>Oryzias</taxon>
    </lineage>
</organism>
<dbReference type="FunFam" id="1.10.150.60:FF:000005">
    <property type="entry name" value="Jumonji, AT-rich interactive domain 2a"/>
    <property type="match status" value="1"/>
</dbReference>
<dbReference type="InterPro" id="IPR036431">
    <property type="entry name" value="ARID_dom_sf"/>
</dbReference>
<dbReference type="Pfam" id="PF02928">
    <property type="entry name" value="zf-C5HC2"/>
    <property type="match status" value="1"/>
</dbReference>
<evidence type="ECO:0000256" key="2">
    <source>
        <dbReference type="ARBA" id="ARBA00022473"/>
    </source>
</evidence>
<evidence type="ECO:0000259" key="15">
    <source>
        <dbReference type="PROSITE" id="PS51184"/>
    </source>
</evidence>
<feature type="domain" description="ARID" evidence="13">
    <location>
        <begin position="528"/>
        <end position="620"/>
    </location>
</feature>
<dbReference type="PROSITE" id="PS51183">
    <property type="entry name" value="JMJN"/>
    <property type="match status" value="1"/>
</dbReference>
<dbReference type="InterPro" id="IPR003347">
    <property type="entry name" value="JmjC_dom"/>
</dbReference>
<evidence type="ECO:0000259" key="13">
    <source>
        <dbReference type="PROSITE" id="PS51011"/>
    </source>
</evidence>
<dbReference type="PANTHER" id="PTHR10694:SF113">
    <property type="entry name" value="PROTEIN JUMONJI"/>
    <property type="match status" value="1"/>
</dbReference>
<dbReference type="GO" id="GO:0048731">
    <property type="term" value="P:system development"/>
    <property type="evidence" value="ECO:0007669"/>
    <property type="project" value="UniProtKB-ARBA"/>
</dbReference>
<dbReference type="PROSITE" id="PS51184">
    <property type="entry name" value="JMJC"/>
    <property type="match status" value="1"/>
</dbReference>
<dbReference type="Proteomes" id="UP000265180">
    <property type="component" value="Chromosome 11"/>
</dbReference>
<evidence type="ECO:0000256" key="1">
    <source>
        <dbReference type="ARBA" id="ARBA00004123"/>
    </source>
</evidence>
<keyword evidence="6" id="KW-0805">Transcription regulation</keyword>
<feature type="region of interest" description="Disordered" evidence="12">
    <location>
        <begin position="1"/>
        <end position="24"/>
    </location>
</feature>
<dbReference type="GO" id="GO:0003677">
    <property type="term" value="F:DNA binding"/>
    <property type="evidence" value="ECO:0007669"/>
    <property type="project" value="InterPro"/>
</dbReference>
<dbReference type="PANTHER" id="PTHR10694">
    <property type="entry name" value="LYSINE-SPECIFIC DEMETHYLASE"/>
    <property type="match status" value="1"/>
</dbReference>
<dbReference type="InterPro" id="IPR004198">
    <property type="entry name" value="Znf_C5HC2"/>
</dbReference>
<dbReference type="SMART" id="SM00501">
    <property type="entry name" value="BRIGHT"/>
    <property type="match status" value="1"/>
</dbReference>
<dbReference type="SMART" id="SM01014">
    <property type="entry name" value="ARID"/>
    <property type="match status" value="1"/>
</dbReference>
<feature type="compositionally biased region" description="Basic and acidic residues" evidence="12">
    <location>
        <begin position="706"/>
        <end position="721"/>
    </location>
</feature>
<dbReference type="InterPro" id="IPR001606">
    <property type="entry name" value="ARID_dom"/>
</dbReference>
<dbReference type="GO" id="GO:0005654">
    <property type="term" value="C:nucleoplasm"/>
    <property type="evidence" value="ECO:0007669"/>
    <property type="project" value="UniProtKB-ARBA"/>
</dbReference>
<feature type="region of interest" description="Disordered" evidence="12">
    <location>
        <begin position="393"/>
        <end position="424"/>
    </location>
</feature>
<feature type="region of interest" description="Disordered" evidence="12">
    <location>
        <begin position="147"/>
        <end position="224"/>
    </location>
</feature>
<evidence type="ECO:0000313" key="16">
    <source>
        <dbReference type="Ensembl" id="ENSORLP00020006014.1"/>
    </source>
</evidence>
<dbReference type="InterPro" id="IPR003349">
    <property type="entry name" value="JmjN"/>
</dbReference>
<comment type="subcellular location">
    <subcellularLocation>
        <location evidence="1">Nucleus</location>
    </subcellularLocation>
</comment>
<evidence type="ECO:0000256" key="12">
    <source>
        <dbReference type="SAM" id="MobiDB-lite"/>
    </source>
</evidence>
<feature type="domain" description="JmjC" evidence="15">
    <location>
        <begin position="806"/>
        <end position="970"/>
    </location>
</feature>
<dbReference type="Pfam" id="PF02375">
    <property type="entry name" value="JmjN"/>
    <property type="match status" value="1"/>
</dbReference>
<feature type="domain" description="JmjN" evidence="14">
    <location>
        <begin position="464"/>
        <end position="505"/>
    </location>
</feature>
<evidence type="ECO:0000256" key="5">
    <source>
        <dbReference type="ARBA" id="ARBA00022853"/>
    </source>
</evidence>
<evidence type="ECO:0000256" key="6">
    <source>
        <dbReference type="ARBA" id="ARBA00023015"/>
    </source>
</evidence>
<feature type="compositionally biased region" description="Acidic residues" evidence="12">
    <location>
        <begin position="160"/>
        <end position="174"/>
    </location>
</feature>
<dbReference type="Ensembl" id="ENSORLT00020005308.1">
    <property type="protein sequence ID" value="ENSORLP00020006014.1"/>
    <property type="gene ID" value="ENSORLG00020006962.1"/>
</dbReference>
<evidence type="ECO:0000256" key="3">
    <source>
        <dbReference type="ARBA" id="ARBA00022491"/>
    </source>
</evidence>
<protein>
    <recommendedName>
        <fullName evidence="10">Protein Jumonji</fullName>
    </recommendedName>
    <alternativeName>
        <fullName evidence="11">Jumonji/ARID domain-containing protein 2</fullName>
    </alternativeName>
</protein>
<dbReference type="PROSITE" id="PS51011">
    <property type="entry name" value="ARID"/>
    <property type="match status" value="1"/>
</dbReference>
<feature type="compositionally biased region" description="Polar residues" evidence="12">
    <location>
        <begin position="191"/>
        <end position="201"/>
    </location>
</feature>
<dbReference type="FunFam" id="2.60.120.650:FF:000007">
    <property type="entry name" value="Jumonji, AT rich interactive domain 2"/>
    <property type="match status" value="1"/>
</dbReference>
<accession>A0A3P9KCD7</accession>
<dbReference type="GO" id="GO:0006325">
    <property type="term" value="P:chromatin organization"/>
    <property type="evidence" value="ECO:0007669"/>
    <property type="project" value="UniProtKB-KW"/>
</dbReference>
<dbReference type="SUPFAM" id="SSF46774">
    <property type="entry name" value="ARID-like"/>
    <property type="match status" value="1"/>
</dbReference>
<reference evidence="16 17" key="2">
    <citation type="submission" date="2017-04" db="EMBL/GenBank/DDBJ databases">
        <title>CpG methylation of centromeres and impact of large insertions on vertebrate speciation.</title>
        <authorList>
            <person name="Ichikawa K."/>
            <person name="Yoshimura J."/>
            <person name="Morishita S."/>
        </authorList>
    </citation>
    <scope>NUCLEOTIDE SEQUENCE</scope>
    <source>
        <strain evidence="16 17">HNI</strain>
    </source>
</reference>
<evidence type="ECO:0000259" key="14">
    <source>
        <dbReference type="PROSITE" id="PS51183"/>
    </source>
</evidence>
<evidence type="ECO:0000313" key="17">
    <source>
        <dbReference type="Proteomes" id="UP000265180"/>
    </source>
</evidence>
<evidence type="ECO:0000256" key="7">
    <source>
        <dbReference type="ARBA" id="ARBA00023163"/>
    </source>
</evidence>
<feature type="compositionally biased region" description="Basic residues" evidence="12">
    <location>
        <begin position="1"/>
        <end position="10"/>
    </location>
</feature>
<dbReference type="AlphaFoldDB" id="A0A3P9KCD7"/>
<evidence type="ECO:0000256" key="10">
    <source>
        <dbReference type="ARBA" id="ARBA00070290"/>
    </source>
</evidence>
<feature type="compositionally biased region" description="Polar residues" evidence="12">
    <location>
        <begin position="110"/>
        <end position="122"/>
    </location>
</feature>
<dbReference type="Gene3D" id="2.60.120.650">
    <property type="entry name" value="Cupin"/>
    <property type="match status" value="1"/>
</dbReference>
<evidence type="ECO:0000256" key="9">
    <source>
        <dbReference type="ARBA" id="ARBA00058553"/>
    </source>
</evidence>
<reference evidence="16" key="4">
    <citation type="submission" date="2025-09" db="UniProtKB">
        <authorList>
            <consortium name="Ensembl"/>
        </authorList>
    </citation>
    <scope>IDENTIFICATION</scope>
    <source>
        <strain evidence="16">HNI</strain>
    </source>
</reference>
<dbReference type="SMART" id="SM00558">
    <property type="entry name" value="JmjC"/>
    <property type="match status" value="1"/>
</dbReference>
<dbReference type="CDD" id="cd16870">
    <property type="entry name" value="ARID_JARD2"/>
    <property type="match status" value="1"/>
</dbReference>
<feature type="region of interest" description="Disordered" evidence="12">
    <location>
        <begin position="46"/>
        <end position="130"/>
    </location>
</feature>
<sequence length="1172" mass="130268">AKSLRPHRNQGHGSDDSDGIPWSEERVMRKVLYLSLKEFRTAQKRQLDGDCAPNSNGSLANGQLNGTGSKGSHKEDGSLRSQGLHGNNGYGEESPAKKRYVPRLQAQRKFAQSQPNSPSTTPVKVDLSRRKPKTEDFLTFLCLRGSPALPSNMAYFGSSQEEEDLEEDEEDEENEVRNGGGVHSHGTGSSNQTPAAASCHSTPRKGKLPAKQPLNGHGKRQDLEHSMELQAMANARGSANGLPPRRAAEELRKQVSKVNGLMRANSAQAAGVSKRSRDIRLPSKTVKKYTATVSKGHVTYTKAKLKELGKKTKLSSTPAHHSNAKTRKQVLLSNGLHNASANARPNGRLNGQRHNSLANKEVRQKHCQQGQSECPGREGLRNSKRRLEVVLNSVATGTAEQKAKPSGTDPKKPLNQRPKRASAGKLMLIRQREKDLTRQKERDQEKDWDCQRSRPDGWAALGEALVFRPAPREFQDPLVYLDAVREQAEVAGMCRVAPPPDWRPECKLNEEMRFVTQVQRVHMLGRRWGPNVQRMACIRKHLKSQGITMEEPPVIGGCEVDLSRFFQLINDMGGMQQVMDLKKWTKLADLLRIPKSAQDRLAKLQEAYLQYILSYDSLNADERLRLLAEVLEDKKRLESRRGPLEGLSDSSAPNGLSLPRYEPKNGLVGGIVGGTTGHHRTNGVYHCLKELKAQVKAGRRRLFAQEKQGKEDRQHGEEPHSGQENGGLFGDQHKCIYKGKSVSLTNFFRIARNTMTMCFNKEPGAAEVEQEYWRIVEQRDSHVAVHCGKVDTSTHGSGFPTGKSEPFSKHGWNLTVLPNNSGSILRHLGAVPGVTVPWLNIGMVFSTSCWSRDQNRLPYIDYLHTGADCIWYSVPAEEKAKLDEVVHTLLQANGTPGLEMLEKNIMISPEVLCREGIKVYRTVQRSGQFVVCFPGAFVSKVCCGYSVSETVHFATPHWMNLGYEAAKDLKCRCIAKPFSMEKLLYQIATSESKRDNGLLLTTISALLKDLRNIEMHQRQELYKAGLLSSARYGTHDGGLGSVEGRKKPRGKWLALESSERRCQICQHLCYLSMVVQETDNVVFCLECALRYVEKHKSCRGLKMMYRYDEDQINSLVNQVCGRAMLKNGGGGGAVIITNGASPAKRGPRKRATVEVSLARLSASHLPKAAAVS</sequence>
<dbReference type="SUPFAM" id="SSF51197">
    <property type="entry name" value="Clavaminate synthase-like"/>
    <property type="match status" value="1"/>
</dbReference>
<feature type="region of interest" description="Disordered" evidence="12">
    <location>
        <begin position="359"/>
        <end position="381"/>
    </location>
</feature>
<name>A0A3P9KCD7_ORYLA</name>
<evidence type="ECO:0000256" key="11">
    <source>
        <dbReference type="ARBA" id="ARBA00080607"/>
    </source>
</evidence>
<keyword evidence="3" id="KW-0678">Repressor</keyword>
<keyword evidence="4" id="KW-0221">Differentiation</keyword>